<evidence type="ECO:0000313" key="1">
    <source>
        <dbReference type="Proteomes" id="UP000887578"/>
    </source>
</evidence>
<dbReference type="GO" id="GO:0045747">
    <property type="term" value="P:positive regulation of Notch signaling pathway"/>
    <property type="evidence" value="ECO:0007669"/>
    <property type="project" value="TreeGrafter"/>
</dbReference>
<evidence type="ECO:0000313" key="2">
    <source>
        <dbReference type="WBParaSite" id="PDA_v2.g12273.t1"/>
    </source>
</evidence>
<reference evidence="2" key="1">
    <citation type="submission" date="2022-11" db="UniProtKB">
        <authorList>
            <consortium name="WormBaseParasite"/>
        </authorList>
    </citation>
    <scope>IDENTIFICATION</scope>
</reference>
<sequence>MNKLAKPVADSHSQRNIRNERAVVPLKDERVSNVPLVEPPPLPTVTKTEIAELKNLNLLNLTNPTNGPRMLDSPVLSKNDIKEAVKEVVAESKVTNAIGSGGPPTLPSIDLIKTCTPDCTLPHCTEACKCANTHADAKAKCNPPPNAPIDELCKIWYEKCPMFHPLSFDANGPQPFVKRS</sequence>
<dbReference type="GO" id="GO:0005615">
    <property type="term" value="C:extracellular space"/>
    <property type="evidence" value="ECO:0007669"/>
    <property type="project" value="TreeGrafter"/>
</dbReference>
<protein>
    <submittedName>
        <fullName evidence="2">Uncharacterized protein</fullName>
    </submittedName>
</protein>
<dbReference type="WBParaSite" id="PDA_v2.g12273.t1">
    <property type="protein sequence ID" value="PDA_v2.g12273.t1"/>
    <property type="gene ID" value="PDA_v2.g12273"/>
</dbReference>
<proteinExistence type="predicted"/>
<accession>A0A914PAF6</accession>
<dbReference type="PANTHER" id="PTHR35015:SF1">
    <property type="entry name" value="NOTCH LIGAND OSM-11"/>
    <property type="match status" value="1"/>
</dbReference>
<dbReference type="AlphaFoldDB" id="A0A914PAF6"/>
<dbReference type="InterPro" id="IPR053124">
    <property type="entry name" value="Notch_signaling_modulators"/>
</dbReference>
<keyword evidence="1" id="KW-1185">Reference proteome</keyword>
<organism evidence="1 2">
    <name type="scientific">Panagrolaimus davidi</name>
    <dbReference type="NCBI Taxonomy" id="227884"/>
    <lineage>
        <taxon>Eukaryota</taxon>
        <taxon>Metazoa</taxon>
        <taxon>Ecdysozoa</taxon>
        <taxon>Nematoda</taxon>
        <taxon>Chromadorea</taxon>
        <taxon>Rhabditida</taxon>
        <taxon>Tylenchina</taxon>
        <taxon>Panagrolaimomorpha</taxon>
        <taxon>Panagrolaimoidea</taxon>
        <taxon>Panagrolaimidae</taxon>
        <taxon>Panagrolaimus</taxon>
    </lineage>
</organism>
<dbReference type="GO" id="GO:0005112">
    <property type="term" value="F:Notch binding"/>
    <property type="evidence" value="ECO:0007669"/>
    <property type="project" value="TreeGrafter"/>
</dbReference>
<dbReference type="Proteomes" id="UP000887578">
    <property type="component" value="Unplaced"/>
</dbReference>
<dbReference type="PANTHER" id="PTHR35015">
    <property type="entry name" value="PROTEIN CBR-OSM-7-RELATED"/>
    <property type="match status" value="1"/>
</dbReference>
<name>A0A914PAF6_9BILA</name>